<dbReference type="EMBL" id="BTGU01000001">
    <property type="protein sequence ID" value="GMN25325.1"/>
    <property type="molecule type" value="Genomic_DNA"/>
</dbReference>
<proteinExistence type="predicted"/>
<sequence>MEVMSRPNEITLRPFKISDVDDFLSWAGDDAVTRYCRWNTYTSRDVGLEFLREVINSHPWYRAICVDGQPIGSIYVMPGTGKDERRGEIGYAMKAKYWGKGIATEAVKLVLSCVFKELKCLDRVEGLVFEENKASQRVLEKAGFVKEGVLRKYFVVKGKSRDIVVYSVVNDN</sequence>
<comment type="caution">
    <text evidence="2">The sequence shown here is derived from an EMBL/GenBank/DDBJ whole genome shotgun (WGS) entry which is preliminary data.</text>
</comment>
<dbReference type="AlphaFoldDB" id="A0AA87Z4Q5"/>
<gene>
    <name evidence="2" type="ORF">TIFTF001_000896</name>
</gene>
<dbReference type="SUPFAM" id="SSF55729">
    <property type="entry name" value="Acyl-CoA N-acyltransferases (Nat)"/>
    <property type="match status" value="1"/>
</dbReference>
<accession>A0AA87Z4Q5</accession>
<protein>
    <recommendedName>
        <fullName evidence="1">N-acetyltransferase domain-containing protein</fullName>
    </recommendedName>
</protein>
<evidence type="ECO:0000259" key="1">
    <source>
        <dbReference type="PROSITE" id="PS51186"/>
    </source>
</evidence>
<dbReference type="PANTHER" id="PTHR46067">
    <property type="entry name" value="ACYL-COA N-ACYLTRANSFERASES (NAT) SUPERFAMILY PROTEIN"/>
    <property type="match status" value="1"/>
</dbReference>
<feature type="domain" description="N-acetyltransferase" evidence="1">
    <location>
        <begin position="10"/>
        <end position="162"/>
    </location>
</feature>
<keyword evidence="3" id="KW-1185">Reference proteome</keyword>
<dbReference type="Pfam" id="PF13302">
    <property type="entry name" value="Acetyltransf_3"/>
    <property type="match status" value="1"/>
</dbReference>
<dbReference type="Gene3D" id="3.40.630.30">
    <property type="match status" value="1"/>
</dbReference>
<dbReference type="PROSITE" id="PS51186">
    <property type="entry name" value="GNAT"/>
    <property type="match status" value="1"/>
</dbReference>
<dbReference type="Proteomes" id="UP001187192">
    <property type="component" value="Unassembled WGS sequence"/>
</dbReference>
<evidence type="ECO:0000313" key="3">
    <source>
        <dbReference type="Proteomes" id="UP001187192"/>
    </source>
</evidence>
<dbReference type="PANTHER" id="PTHR46067:SF22">
    <property type="entry name" value="N-ACETYLTRANSFERASE DOMAIN-CONTAINING PROTEIN"/>
    <property type="match status" value="1"/>
</dbReference>
<evidence type="ECO:0000313" key="2">
    <source>
        <dbReference type="EMBL" id="GMN25325.1"/>
    </source>
</evidence>
<organism evidence="2 3">
    <name type="scientific">Ficus carica</name>
    <name type="common">Common fig</name>
    <dbReference type="NCBI Taxonomy" id="3494"/>
    <lineage>
        <taxon>Eukaryota</taxon>
        <taxon>Viridiplantae</taxon>
        <taxon>Streptophyta</taxon>
        <taxon>Embryophyta</taxon>
        <taxon>Tracheophyta</taxon>
        <taxon>Spermatophyta</taxon>
        <taxon>Magnoliopsida</taxon>
        <taxon>eudicotyledons</taxon>
        <taxon>Gunneridae</taxon>
        <taxon>Pentapetalae</taxon>
        <taxon>rosids</taxon>
        <taxon>fabids</taxon>
        <taxon>Rosales</taxon>
        <taxon>Moraceae</taxon>
        <taxon>Ficeae</taxon>
        <taxon>Ficus</taxon>
    </lineage>
</organism>
<dbReference type="InterPro" id="IPR000182">
    <property type="entry name" value="GNAT_dom"/>
</dbReference>
<name>A0AA87Z4Q5_FICCA</name>
<dbReference type="InterPro" id="IPR016181">
    <property type="entry name" value="Acyl_CoA_acyltransferase"/>
</dbReference>
<reference evidence="2" key="1">
    <citation type="submission" date="2023-07" db="EMBL/GenBank/DDBJ databases">
        <title>draft genome sequence of fig (Ficus carica).</title>
        <authorList>
            <person name="Takahashi T."/>
            <person name="Nishimura K."/>
        </authorList>
    </citation>
    <scope>NUCLEOTIDE SEQUENCE</scope>
</reference>
<dbReference type="GO" id="GO:0016747">
    <property type="term" value="F:acyltransferase activity, transferring groups other than amino-acyl groups"/>
    <property type="evidence" value="ECO:0007669"/>
    <property type="project" value="InterPro"/>
</dbReference>